<dbReference type="AlphaFoldDB" id="A0A3N0E335"/>
<dbReference type="PANTHER" id="PTHR36124:SF1">
    <property type="entry name" value="ER-BOUND OXYGENASE MPAB_MPAB'_RUBBER OXYGENASE CATALYTIC DOMAIN-CONTAINING PROTEIN"/>
    <property type="match status" value="1"/>
</dbReference>
<proteinExistence type="predicted"/>
<evidence type="ECO:0000313" key="3">
    <source>
        <dbReference type="Proteomes" id="UP000269198"/>
    </source>
</evidence>
<sequence length="310" mass="35973">MPTAPPEIPPPRRGDRLYWLRRIHALDPETDHQEIYRISAGHEFPWDYNRALELALFRTFCVPSISALLDATGEFAWRPQKRYEDTGLLMAEIAKNGYDSPRGKESLRSINRMHGRYAIPNDDMLYVLSTFVYEPVDWIDTFGWRRLSHHERRAAYHYYREVGLRMGIREIPGDYTAFRRFKTDYEHAHFRYADTNARVGRSTLNLVRSWFPRPARPLADAAVRSLLNARTREAFGFAAPPGWVVRAVETGLRARAAVETQMPPRRTSRLATEVRSQLYPGWPHGYDISDLGAEAPEGIGREWLRDTAER</sequence>
<comment type="caution">
    <text evidence="2">The sequence shown here is derived from an EMBL/GenBank/DDBJ whole genome shotgun (WGS) entry which is preliminary data.</text>
</comment>
<dbReference type="EMBL" id="RJMB01000025">
    <property type="protein sequence ID" value="RNL82203.1"/>
    <property type="molecule type" value="Genomic_DNA"/>
</dbReference>
<dbReference type="RefSeq" id="WP_123202968.1">
    <property type="nucleotide sequence ID" value="NZ_RJMB01000025.1"/>
</dbReference>
<evidence type="ECO:0000259" key="1">
    <source>
        <dbReference type="Pfam" id="PF09995"/>
    </source>
</evidence>
<gene>
    <name evidence="2" type="ORF">EFW17_20050</name>
</gene>
<dbReference type="OrthoDB" id="836517at2"/>
<dbReference type="InterPro" id="IPR046366">
    <property type="entry name" value="MPAB"/>
</dbReference>
<keyword evidence="3" id="KW-1185">Reference proteome</keyword>
<protein>
    <submittedName>
        <fullName evidence="2">DUF2236 domain-containing protein</fullName>
    </submittedName>
</protein>
<dbReference type="GO" id="GO:0016491">
    <property type="term" value="F:oxidoreductase activity"/>
    <property type="evidence" value="ECO:0007669"/>
    <property type="project" value="InterPro"/>
</dbReference>
<name>A0A3N0E335_9ACTN</name>
<evidence type="ECO:0000313" key="2">
    <source>
        <dbReference type="EMBL" id="RNL82203.1"/>
    </source>
</evidence>
<reference evidence="2 3" key="1">
    <citation type="submission" date="2018-11" db="EMBL/GenBank/DDBJ databases">
        <title>The genome draft of YIM 96095.</title>
        <authorList>
            <person name="Tang S.-K."/>
            <person name="Chunyu W.-X."/>
            <person name="Feng Y.-Z."/>
        </authorList>
    </citation>
    <scope>NUCLEOTIDE SEQUENCE [LARGE SCALE GENOMIC DNA]</scope>
    <source>
        <strain evidence="2 3">YIM 96095</strain>
    </source>
</reference>
<organism evidence="2 3">
    <name type="scientific">Halostreptopolyspora alba</name>
    <dbReference type="NCBI Taxonomy" id="2487137"/>
    <lineage>
        <taxon>Bacteria</taxon>
        <taxon>Bacillati</taxon>
        <taxon>Actinomycetota</taxon>
        <taxon>Actinomycetes</taxon>
        <taxon>Streptosporangiales</taxon>
        <taxon>Nocardiopsidaceae</taxon>
        <taxon>Halostreptopolyspora</taxon>
    </lineage>
</organism>
<feature type="domain" description="ER-bound oxygenase mpaB/mpaB'/Rubber oxygenase catalytic" evidence="1">
    <location>
        <begin position="64"/>
        <end position="246"/>
    </location>
</feature>
<dbReference type="PANTHER" id="PTHR36124">
    <property type="match status" value="1"/>
</dbReference>
<accession>A0A3N0E335</accession>
<dbReference type="Proteomes" id="UP000269198">
    <property type="component" value="Unassembled WGS sequence"/>
</dbReference>
<dbReference type="InterPro" id="IPR018713">
    <property type="entry name" value="MPAB/Lcp_cat_dom"/>
</dbReference>
<dbReference type="Pfam" id="PF09995">
    <property type="entry name" value="MPAB_Lcp_cat"/>
    <property type="match status" value="1"/>
</dbReference>